<evidence type="ECO:0000313" key="6">
    <source>
        <dbReference type="EMBL" id="KAH1891789.1"/>
    </source>
</evidence>
<dbReference type="GO" id="GO:0004672">
    <property type="term" value="F:protein kinase activity"/>
    <property type="evidence" value="ECO:0007669"/>
    <property type="project" value="InterPro"/>
</dbReference>
<gene>
    <name evidence="6" type="ORF">KXV57_004843</name>
</gene>
<comment type="similarity">
    <text evidence="1">Belongs to the protein kinase superfamily. STE Ser/Thr protein kinase family. STE20 subfamily.</text>
</comment>
<dbReference type="PROSITE" id="PS50011">
    <property type="entry name" value="PROTEIN_KINASE_DOM"/>
    <property type="match status" value="1"/>
</dbReference>
<evidence type="ECO:0000256" key="4">
    <source>
        <dbReference type="SAM" id="MobiDB-lite"/>
    </source>
</evidence>
<dbReference type="SMART" id="SM00220">
    <property type="entry name" value="S_TKc"/>
    <property type="match status" value="1"/>
</dbReference>
<dbReference type="InterPro" id="IPR051931">
    <property type="entry name" value="PAK3-like"/>
</dbReference>
<dbReference type="PANTHER" id="PTHR45832">
    <property type="entry name" value="SERINE/THREONINE-PROTEIN KINASE SAMKA-RELATED-RELATED"/>
    <property type="match status" value="1"/>
</dbReference>
<feature type="compositionally biased region" description="Polar residues" evidence="4">
    <location>
        <begin position="1"/>
        <end position="18"/>
    </location>
</feature>
<proteinExistence type="inferred from homology"/>
<sequence length="334" mass="37113">MAQMDSNKYINASDSQFSHIPDVPDQFISGSHSSGPQPHRSREMLQLQRSHQKSGLQSRETDIRSGKVIQGPPKALGLPQVVDSGSSTSRPLIVREKESPWNTFKPVFSCKLAGTVIIAAHKTRPSQLEAIRAYSPERADEVLRAFQVIRHENILSAKECYREGNSLFVLVDDLPLTLEHLVSLRPEEHQVASVMHQVLNGLHYLLEAGFEHTSLTSSNILLGSDGIVKIAALEHCVKRPRKQTQAQVINSLATIMMQLMQSYEMDDGVIGVDDLERWPPYSEAFGFLEAISSARSVEALMKHPFVAKKHRPGELVGLARLAPIATKTFYSYGV</sequence>
<protein>
    <recommendedName>
        <fullName evidence="5">Protein kinase domain-containing protein</fullName>
    </recommendedName>
</protein>
<accession>A0A9P8NB55</accession>
<evidence type="ECO:0000259" key="5">
    <source>
        <dbReference type="PROSITE" id="PS50011"/>
    </source>
</evidence>
<keyword evidence="2" id="KW-0547">Nucleotide-binding</keyword>
<name>A0A9P8NB55_ASPFM</name>
<dbReference type="PANTHER" id="PTHR45832:SF22">
    <property type="entry name" value="SERINE_THREONINE-PROTEIN KINASE SAMKA-RELATED"/>
    <property type="match status" value="1"/>
</dbReference>
<organism evidence="6 7">
    <name type="scientific">Aspergillus fumigatus</name>
    <name type="common">Neosartorya fumigata</name>
    <dbReference type="NCBI Taxonomy" id="746128"/>
    <lineage>
        <taxon>Eukaryota</taxon>
        <taxon>Fungi</taxon>
        <taxon>Dikarya</taxon>
        <taxon>Ascomycota</taxon>
        <taxon>Pezizomycotina</taxon>
        <taxon>Eurotiomycetes</taxon>
        <taxon>Eurotiomycetidae</taxon>
        <taxon>Eurotiales</taxon>
        <taxon>Aspergillaceae</taxon>
        <taxon>Aspergillus</taxon>
        <taxon>Aspergillus subgen. Fumigati</taxon>
    </lineage>
</organism>
<feature type="domain" description="Protein kinase" evidence="5">
    <location>
        <begin position="76"/>
        <end position="334"/>
    </location>
</feature>
<keyword evidence="3" id="KW-0067">ATP-binding</keyword>
<feature type="region of interest" description="Disordered" evidence="4">
    <location>
        <begin position="1"/>
        <end position="89"/>
    </location>
</feature>
<dbReference type="Proteomes" id="UP000813423">
    <property type="component" value="Unassembled WGS sequence"/>
</dbReference>
<dbReference type="AlphaFoldDB" id="A0A9P8NB55"/>
<dbReference type="SUPFAM" id="SSF56112">
    <property type="entry name" value="Protein kinase-like (PK-like)"/>
    <property type="match status" value="1"/>
</dbReference>
<dbReference type="InterPro" id="IPR000719">
    <property type="entry name" value="Prot_kinase_dom"/>
</dbReference>
<evidence type="ECO:0000256" key="3">
    <source>
        <dbReference type="ARBA" id="ARBA00022840"/>
    </source>
</evidence>
<comment type="caution">
    <text evidence="6">The sequence shown here is derived from an EMBL/GenBank/DDBJ whole genome shotgun (WGS) entry which is preliminary data.</text>
</comment>
<dbReference type="EMBL" id="JAIBSC010000306">
    <property type="protein sequence ID" value="KAH1891789.1"/>
    <property type="molecule type" value="Genomic_DNA"/>
</dbReference>
<evidence type="ECO:0000313" key="7">
    <source>
        <dbReference type="Proteomes" id="UP000813423"/>
    </source>
</evidence>
<dbReference type="InterPro" id="IPR011009">
    <property type="entry name" value="Kinase-like_dom_sf"/>
</dbReference>
<evidence type="ECO:0000256" key="1">
    <source>
        <dbReference type="ARBA" id="ARBA00008874"/>
    </source>
</evidence>
<dbReference type="Pfam" id="PF00069">
    <property type="entry name" value="Pkinase"/>
    <property type="match status" value="1"/>
</dbReference>
<dbReference type="GO" id="GO:0005524">
    <property type="term" value="F:ATP binding"/>
    <property type="evidence" value="ECO:0007669"/>
    <property type="project" value="UniProtKB-KW"/>
</dbReference>
<feature type="compositionally biased region" description="Polar residues" evidence="4">
    <location>
        <begin position="47"/>
        <end position="58"/>
    </location>
</feature>
<dbReference type="Gene3D" id="1.10.510.10">
    <property type="entry name" value="Transferase(Phosphotransferase) domain 1"/>
    <property type="match status" value="1"/>
</dbReference>
<evidence type="ECO:0000256" key="2">
    <source>
        <dbReference type="ARBA" id="ARBA00022741"/>
    </source>
</evidence>
<reference evidence="6" key="1">
    <citation type="submission" date="2021-08" db="EMBL/GenBank/DDBJ databases">
        <title>Global Aspergillus fumigatus from environmental and clinical sources.</title>
        <authorList>
            <person name="Barber A."/>
            <person name="Sae-Ong T."/>
        </authorList>
    </citation>
    <scope>NUCLEOTIDE SEQUENCE</scope>
    <source>
        <strain evidence="6">NRZ-2016-071</strain>
    </source>
</reference>